<dbReference type="InterPro" id="IPR006935">
    <property type="entry name" value="Helicase/UvrB_N"/>
</dbReference>
<dbReference type="Gene3D" id="1.10.1520.10">
    <property type="entry name" value="Ribonuclease III domain"/>
    <property type="match status" value="2"/>
</dbReference>
<feature type="region of interest" description="Disordered" evidence="19">
    <location>
        <begin position="20"/>
        <end position="68"/>
    </location>
</feature>
<dbReference type="PROSITE" id="PS51194">
    <property type="entry name" value="HELICASE_CTER"/>
    <property type="match status" value="1"/>
</dbReference>
<keyword evidence="6" id="KW-0677">Repeat</keyword>
<dbReference type="Pfam" id="PF00271">
    <property type="entry name" value="Helicase_C"/>
    <property type="match status" value="1"/>
</dbReference>
<dbReference type="Proteomes" id="UP000247810">
    <property type="component" value="Unassembled WGS sequence"/>
</dbReference>
<dbReference type="GO" id="GO:0003677">
    <property type="term" value="F:DNA binding"/>
    <property type="evidence" value="ECO:0007669"/>
    <property type="project" value="InterPro"/>
</dbReference>
<dbReference type="FunFam" id="3.40.50.300:FF:001669">
    <property type="entry name" value="Dicer-like protein 1"/>
    <property type="match status" value="1"/>
</dbReference>
<dbReference type="PROSITE" id="PS50821">
    <property type="entry name" value="PAZ"/>
    <property type="match status" value="1"/>
</dbReference>
<dbReference type="GO" id="GO:0004386">
    <property type="term" value="F:helicase activity"/>
    <property type="evidence" value="ECO:0007669"/>
    <property type="project" value="UniProtKB-KW"/>
</dbReference>
<dbReference type="OrthoDB" id="416741at2759"/>
<keyword evidence="9" id="KW-0347">Helicase</keyword>
<keyword evidence="11" id="KW-0067">ATP-binding</keyword>
<keyword evidence="26" id="KW-1185">Reference proteome</keyword>
<evidence type="ECO:0000256" key="18">
    <source>
        <dbReference type="PROSITE-ProRule" id="PRU00657"/>
    </source>
</evidence>
<dbReference type="PROSITE" id="PS00517">
    <property type="entry name" value="RNASE_3_1"/>
    <property type="match status" value="1"/>
</dbReference>
<evidence type="ECO:0000256" key="11">
    <source>
        <dbReference type="ARBA" id="ARBA00022840"/>
    </source>
</evidence>
<keyword evidence="12" id="KW-0460">Magnesium</keyword>
<evidence type="ECO:0000259" key="22">
    <source>
        <dbReference type="PROSITE" id="PS51192"/>
    </source>
</evidence>
<evidence type="ECO:0000256" key="7">
    <source>
        <dbReference type="ARBA" id="ARBA00022741"/>
    </source>
</evidence>
<evidence type="ECO:0000313" key="26">
    <source>
        <dbReference type="Proteomes" id="UP000247810"/>
    </source>
</evidence>
<keyword evidence="13 18" id="KW-0694">RNA-binding</keyword>
<dbReference type="FunFam" id="3.40.50.300:FF:001988">
    <property type="entry name" value="Dicer-like protein 1"/>
    <property type="match status" value="1"/>
</dbReference>
<feature type="domain" description="Helicase ATP-binding" evidence="22">
    <location>
        <begin position="127"/>
        <end position="308"/>
    </location>
</feature>
<dbReference type="SUPFAM" id="SSF69065">
    <property type="entry name" value="RNase III domain-like"/>
    <property type="match status" value="2"/>
</dbReference>
<keyword evidence="14" id="KW-0051">Antiviral defense</keyword>
<dbReference type="STRING" id="1448320.A0A319DFX4"/>
<dbReference type="SMART" id="SM00490">
    <property type="entry name" value="HELICc"/>
    <property type="match status" value="1"/>
</dbReference>
<reference evidence="25 26" key="1">
    <citation type="submission" date="2018-02" db="EMBL/GenBank/DDBJ databases">
        <title>The genomes of Aspergillus section Nigri reveals drivers in fungal speciation.</title>
        <authorList>
            <consortium name="DOE Joint Genome Institute"/>
            <person name="Vesth T.C."/>
            <person name="Nybo J."/>
            <person name="Theobald S."/>
            <person name="Brandl J."/>
            <person name="Frisvad J.C."/>
            <person name="Nielsen K.F."/>
            <person name="Lyhne E.K."/>
            <person name="Kogle M.E."/>
            <person name="Kuo A."/>
            <person name="Riley R."/>
            <person name="Clum A."/>
            <person name="Nolan M."/>
            <person name="Lipzen A."/>
            <person name="Salamov A."/>
            <person name="Henrissat B."/>
            <person name="Wiebenga A."/>
            <person name="De vries R.P."/>
            <person name="Grigoriev I.V."/>
            <person name="Mortensen U.H."/>
            <person name="Andersen M.R."/>
            <person name="Baker S.E."/>
        </authorList>
    </citation>
    <scope>NUCLEOTIDE SEQUENCE [LARGE SCALE GENOMIC DNA]</scope>
    <source>
        <strain evidence="25 26">CBS 707.79</strain>
    </source>
</reference>
<dbReference type="GO" id="GO:0005634">
    <property type="term" value="C:nucleus"/>
    <property type="evidence" value="ECO:0007669"/>
    <property type="project" value="TreeGrafter"/>
</dbReference>
<comment type="function">
    <text evidence="16">Dicer-like endonuclease involved in cleaving double-stranded RNA in the RNA interference (RNAi) pathway. Produces 21 to 25 bp dsRNAs (siRNAs) which target the selective destruction of homologous RNAs leading to sequence-specific suppression of gene expression, called post-transcriptional gene silencing (PTGS). Part of a broad host defense response against viral infection and transposons.</text>
</comment>
<dbReference type="Pfam" id="PF04851">
    <property type="entry name" value="ResIII"/>
    <property type="match status" value="1"/>
</dbReference>
<comment type="similarity">
    <text evidence="17 18">Belongs to the helicase family. Dicer subfamily.</text>
</comment>
<dbReference type="Pfam" id="PF00636">
    <property type="entry name" value="Ribonuclease_3"/>
    <property type="match status" value="2"/>
</dbReference>
<keyword evidence="15" id="KW-0464">Manganese</keyword>
<dbReference type="GO" id="GO:0005524">
    <property type="term" value="F:ATP binding"/>
    <property type="evidence" value="ECO:0007669"/>
    <property type="project" value="UniProtKB-KW"/>
</dbReference>
<dbReference type="CDD" id="cd00593">
    <property type="entry name" value="RIBOc"/>
    <property type="match status" value="2"/>
</dbReference>
<dbReference type="Pfam" id="PF03368">
    <property type="entry name" value="Dicer_dimer"/>
    <property type="match status" value="1"/>
</dbReference>
<keyword evidence="10" id="KW-0862">Zinc</keyword>
<dbReference type="Pfam" id="PF24995">
    <property type="entry name" value="DSRM_2"/>
    <property type="match status" value="1"/>
</dbReference>
<evidence type="ECO:0000256" key="3">
    <source>
        <dbReference type="ARBA" id="ARBA00020797"/>
    </source>
</evidence>
<evidence type="ECO:0000313" key="25">
    <source>
        <dbReference type="EMBL" id="PYH96286.1"/>
    </source>
</evidence>
<feature type="domain" description="RNase III" evidence="20">
    <location>
        <begin position="1052"/>
        <end position="1196"/>
    </location>
</feature>
<evidence type="ECO:0000259" key="21">
    <source>
        <dbReference type="PROSITE" id="PS50821"/>
    </source>
</evidence>
<dbReference type="FunFam" id="1.10.1520.10:FF:000026">
    <property type="entry name" value="Dicer-like protein 1"/>
    <property type="match status" value="1"/>
</dbReference>
<evidence type="ECO:0000259" key="23">
    <source>
        <dbReference type="PROSITE" id="PS51194"/>
    </source>
</evidence>
<dbReference type="InterPro" id="IPR036389">
    <property type="entry name" value="RNase_III_sf"/>
</dbReference>
<feature type="compositionally biased region" description="Basic and acidic residues" evidence="19">
    <location>
        <begin position="20"/>
        <end position="32"/>
    </location>
</feature>
<proteinExistence type="inferred from homology"/>
<evidence type="ECO:0000256" key="4">
    <source>
        <dbReference type="ARBA" id="ARBA00022721"/>
    </source>
</evidence>
<keyword evidence="4" id="KW-0930">Antiviral protein</keyword>
<sequence length="1529" mass="173737">MSSADLLELSSFSYIQIVDQRPDVKPANEKLDVSFPPAPEKDDDNSSDDSNEDEPESSNPTEVSQQRRLQNAKFEALLAQRADIGRPTNIKPGPSDLPDAQLSIANLVAKQDVGTGTLDPREYQVELFERAKSQNTIAVLDTGSGKTLIAVLLLKHVIQKELNDRAEVKSHRISFFLVDSVTLAYQQAAVLRNNLDQNVGHFFGAMGTDLWSKEMWDEHFKKNMVIVCTAEILNQCLLNSYIKMSQINLLIFDEAHHTKKDHPYARIIRDSYLEEVPSKRPRIFGMTASPIDTKGDIIEAATYLETLLDSTIATTSNLNLLRQVVRRPAERVWTYNKLEQPFETKLYNLLEDRFGEMTCLEGIFRFAWHATSELGRWCSDRAWARALADDVLPKLEGNVSKNTDTPTSTEVPESAYKEILRIKEASEIVKGHSFDSPDAPGQLSSKVQVLREELGRFFRLPTETKCIVFTQKRYTALILAELFMALDMPFLRPGVLIGVRSSDLAGMNITFRQQFLSLVRFRSGEINCLFATSVAEEGLDIPDCNLVIRFDLYHTLIQYVQSRGRARHFDSTYASMVERNNSDQEERLSEVQVAEKMMQSFCRALPEDRLLHGNDHDLDAILQKEEDKRVLTIKATGAKLTYHSATAILARYASSLQYEKEYLAQVNYVVLPSNNAFVCEVILPEKSPIRGMTGSPAMKKSLAKRSAAFDTCILLRKNKLLDDYFSSIYHRRLPAMRNAKLAITSKRTTQYDMISKPLLWSKKRGILPDKLYGTIIRFQSSEPLSRVPGSLILLTREKLPKLPGFPIFLDEDVETTITTTPLKEGSALSADEVECLTTFTLRVFRDVFHKTYDREPEKMAYWLAPAKTDNPSNLEKGLRHLLDYETLDFVRDNDGIPFSEDASPERLVDRFVYDAWDGRCRYFTVGVEKTLLPSSPPPPFVPRRRYMNDIMNYCSSLSKNSRAKFLSGCHWNQPVLRAELVRLRRNLLDKMTENEKGTETRCFICVEPLKVSAIPVSTAFSCLAFPAIISRLDAYLISLEACKELDLVIKPEFALEAFTKDSDNTEEHHAQQIHIQRGMGKNYERLEFLGDCFLKMATSIALFSQNPDDDEFDYHVNRMCLICNKNLFNTAVKRELFKYIRSRGFSRHTWYPDGLSLLQGKDHSRKVSTEAKHVLAEKTIADVCEAIIGASFLSGGTDHRLDMAVKAVSALVNSTSHQTSCWKEYRLLYSIPKYQAQASDGCERDLCQKVEEKLNYHFKYPRLLRSAFTHPSLPSAWAKVPCYQRLEFLGDSLLDMVCVEDLFYRFPDRDPQWLTEHKMAMVSNKYLGALAVKLGLHTHLKYFSAPLQSQITCYAEEIQIVESESDGAVDYWTVTKDPPKCLPDMVEAYLGAIFVDSNFNFEVVEEFFQRHIKPFFMDMTIYDTFANKHPTTFLHNRLTNEYGCMNYCLKAGEMPTIDGAPAGVLAAVMVHDAVIAEGKASSSRYAKVKASEQALAVLDDITPSEFRKRYHCDCRESNGDARLDIGTAI</sequence>
<dbReference type="Gene3D" id="3.40.50.300">
    <property type="entry name" value="P-loop containing nucleotide triphosphate hydrolases"/>
    <property type="match status" value="2"/>
</dbReference>
<evidence type="ECO:0000256" key="14">
    <source>
        <dbReference type="ARBA" id="ARBA00023118"/>
    </source>
</evidence>
<dbReference type="InterPro" id="IPR001650">
    <property type="entry name" value="Helicase_C-like"/>
</dbReference>
<accession>A0A319DFX4</accession>
<evidence type="ECO:0000256" key="9">
    <source>
        <dbReference type="ARBA" id="ARBA00022806"/>
    </source>
</evidence>
<evidence type="ECO:0000259" key="24">
    <source>
        <dbReference type="PROSITE" id="PS51327"/>
    </source>
</evidence>
<evidence type="ECO:0000256" key="13">
    <source>
        <dbReference type="ARBA" id="ARBA00022884"/>
    </source>
</evidence>
<dbReference type="FunFam" id="3.30.160.380:FF:000004">
    <property type="entry name" value="Dicer-like protein 1"/>
    <property type="match status" value="1"/>
</dbReference>
<evidence type="ECO:0000256" key="10">
    <source>
        <dbReference type="ARBA" id="ARBA00022833"/>
    </source>
</evidence>
<feature type="compositionally biased region" description="Acidic residues" evidence="19">
    <location>
        <begin position="41"/>
        <end position="56"/>
    </location>
</feature>
<dbReference type="GO" id="GO:0004525">
    <property type="term" value="F:ribonuclease III activity"/>
    <property type="evidence" value="ECO:0007669"/>
    <property type="project" value="InterPro"/>
</dbReference>
<protein>
    <recommendedName>
        <fullName evidence="3">Dicer-like protein 1</fullName>
    </recommendedName>
</protein>
<comment type="cofactor">
    <cofactor evidence="1">
        <name>Mn(2+)</name>
        <dbReference type="ChEBI" id="CHEBI:29035"/>
    </cofactor>
</comment>
<organism evidence="25 26">
    <name type="scientific">Aspergillus ellipticus CBS 707.79</name>
    <dbReference type="NCBI Taxonomy" id="1448320"/>
    <lineage>
        <taxon>Eukaryota</taxon>
        <taxon>Fungi</taxon>
        <taxon>Dikarya</taxon>
        <taxon>Ascomycota</taxon>
        <taxon>Pezizomycotina</taxon>
        <taxon>Eurotiomycetes</taxon>
        <taxon>Eurotiomycetidae</taxon>
        <taxon>Eurotiales</taxon>
        <taxon>Aspergillaceae</taxon>
        <taxon>Aspergillus</taxon>
        <taxon>Aspergillus subgen. Circumdati</taxon>
    </lineage>
</organism>
<gene>
    <name evidence="25" type="ORF">BO71DRAFT_349377</name>
</gene>
<dbReference type="FunFam" id="1.10.1520.10:FF:000015">
    <property type="entry name" value="Dicer-like protein 1"/>
    <property type="match status" value="1"/>
</dbReference>
<dbReference type="SMART" id="SM00535">
    <property type="entry name" value="RIBOc"/>
    <property type="match status" value="2"/>
</dbReference>
<dbReference type="GO" id="GO:0046872">
    <property type="term" value="F:metal ion binding"/>
    <property type="evidence" value="ECO:0007669"/>
    <property type="project" value="UniProtKB-KW"/>
</dbReference>
<dbReference type="GO" id="GO:0003723">
    <property type="term" value="F:RNA binding"/>
    <property type="evidence" value="ECO:0007669"/>
    <property type="project" value="UniProtKB-UniRule"/>
</dbReference>
<keyword evidence="8" id="KW-0378">Hydrolase</keyword>
<evidence type="ECO:0000256" key="15">
    <source>
        <dbReference type="ARBA" id="ARBA00023211"/>
    </source>
</evidence>
<evidence type="ECO:0000256" key="5">
    <source>
        <dbReference type="ARBA" id="ARBA00022723"/>
    </source>
</evidence>
<evidence type="ECO:0000256" key="2">
    <source>
        <dbReference type="ARBA" id="ARBA00001946"/>
    </source>
</evidence>
<dbReference type="VEuPathDB" id="FungiDB:BO71DRAFT_349377"/>
<evidence type="ECO:0000256" key="19">
    <source>
        <dbReference type="SAM" id="MobiDB-lite"/>
    </source>
</evidence>
<dbReference type="InterPro" id="IPR014001">
    <property type="entry name" value="Helicase_ATP-bd"/>
</dbReference>
<keyword evidence="5" id="KW-0479">Metal-binding</keyword>
<evidence type="ECO:0000256" key="6">
    <source>
        <dbReference type="ARBA" id="ARBA00022737"/>
    </source>
</evidence>
<dbReference type="InterPro" id="IPR056755">
    <property type="entry name" value="DSRM_2"/>
</dbReference>
<feature type="domain" description="PAZ" evidence="21">
    <location>
        <begin position="885"/>
        <end position="1013"/>
    </location>
</feature>
<dbReference type="PROSITE" id="PS50142">
    <property type="entry name" value="RNASE_3_2"/>
    <property type="match status" value="2"/>
</dbReference>
<name>A0A319DFX4_9EURO</name>
<dbReference type="InterPro" id="IPR003100">
    <property type="entry name" value="PAZ_dom"/>
</dbReference>
<dbReference type="Gene3D" id="3.30.160.380">
    <property type="entry name" value="Dicer dimerisation domain"/>
    <property type="match status" value="1"/>
</dbReference>
<evidence type="ECO:0000256" key="17">
    <source>
        <dbReference type="ARBA" id="ARBA00035116"/>
    </source>
</evidence>
<dbReference type="PROSITE" id="PS51192">
    <property type="entry name" value="HELICASE_ATP_BIND_1"/>
    <property type="match status" value="1"/>
</dbReference>
<keyword evidence="7" id="KW-0547">Nucleotide-binding</keyword>
<dbReference type="PROSITE" id="PS51327">
    <property type="entry name" value="DICER_DSRBF"/>
    <property type="match status" value="1"/>
</dbReference>
<dbReference type="GO" id="GO:0005737">
    <property type="term" value="C:cytoplasm"/>
    <property type="evidence" value="ECO:0007669"/>
    <property type="project" value="TreeGrafter"/>
</dbReference>
<dbReference type="CDD" id="cd18034">
    <property type="entry name" value="DEXHc_dicer"/>
    <property type="match status" value="1"/>
</dbReference>
<evidence type="ECO:0000256" key="8">
    <source>
        <dbReference type="ARBA" id="ARBA00022801"/>
    </source>
</evidence>
<dbReference type="PANTHER" id="PTHR14950:SF62">
    <property type="entry name" value="DICER-LIKE PROTEIN 1"/>
    <property type="match status" value="1"/>
</dbReference>
<evidence type="ECO:0000256" key="12">
    <source>
        <dbReference type="ARBA" id="ARBA00022842"/>
    </source>
</evidence>
<dbReference type="PANTHER" id="PTHR14950">
    <property type="entry name" value="DICER-RELATED"/>
    <property type="match status" value="1"/>
</dbReference>
<feature type="domain" description="Dicer dsRNA-binding fold" evidence="24">
    <location>
        <begin position="645"/>
        <end position="735"/>
    </location>
</feature>
<dbReference type="InterPro" id="IPR027417">
    <property type="entry name" value="P-loop_NTPase"/>
</dbReference>
<dbReference type="GO" id="GO:0051607">
    <property type="term" value="P:defense response to virus"/>
    <property type="evidence" value="ECO:0007669"/>
    <property type="project" value="UniProtKB-KW"/>
</dbReference>
<dbReference type="SUPFAM" id="SSF52540">
    <property type="entry name" value="P-loop containing nucleoside triphosphate hydrolases"/>
    <property type="match status" value="1"/>
</dbReference>
<dbReference type="InterPro" id="IPR038248">
    <property type="entry name" value="Dicer_dimer_sf"/>
</dbReference>
<dbReference type="EMBL" id="KZ825839">
    <property type="protein sequence ID" value="PYH96286.1"/>
    <property type="molecule type" value="Genomic_DNA"/>
</dbReference>
<evidence type="ECO:0000259" key="20">
    <source>
        <dbReference type="PROSITE" id="PS50142"/>
    </source>
</evidence>
<dbReference type="SMART" id="SM00487">
    <property type="entry name" value="DEXDc"/>
    <property type="match status" value="1"/>
</dbReference>
<comment type="cofactor">
    <cofactor evidence="2">
        <name>Mg(2+)</name>
        <dbReference type="ChEBI" id="CHEBI:18420"/>
    </cofactor>
</comment>
<dbReference type="GO" id="GO:0030422">
    <property type="term" value="P:siRNA processing"/>
    <property type="evidence" value="ECO:0007669"/>
    <property type="project" value="TreeGrafter"/>
</dbReference>
<feature type="domain" description="Helicase C-terminal" evidence="23">
    <location>
        <begin position="442"/>
        <end position="612"/>
    </location>
</feature>
<dbReference type="GO" id="GO:0050688">
    <property type="term" value="P:regulation of defense response to virus"/>
    <property type="evidence" value="ECO:0007669"/>
    <property type="project" value="UniProtKB-KW"/>
</dbReference>
<evidence type="ECO:0000256" key="16">
    <source>
        <dbReference type="ARBA" id="ARBA00025403"/>
    </source>
</evidence>
<evidence type="ECO:0000256" key="1">
    <source>
        <dbReference type="ARBA" id="ARBA00001936"/>
    </source>
</evidence>
<dbReference type="InterPro" id="IPR000999">
    <property type="entry name" value="RNase_III_dom"/>
</dbReference>
<dbReference type="InterPro" id="IPR005034">
    <property type="entry name" value="Dicer_dimerisation"/>
</dbReference>
<feature type="domain" description="RNase III" evidence="20">
    <location>
        <begin position="1247"/>
        <end position="1398"/>
    </location>
</feature>